<sequence length="105" mass="11965">MKVRIYPQDIPVMGIDFSKEKSDFCVLDVSNKIVKRGIVHHTPDSITDFLEKLSTISDELDAILVCIMEATAHYHRILYKQLVDNGYTVMVINPIQSESIKNVDI</sequence>
<dbReference type="Proteomes" id="UP000186015">
    <property type="component" value="Unassembled WGS sequence"/>
</dbReference>
<dbReference type="InterPro" id="IPR047650">
    <property type="entry name" value="Transpos_IS110"/>
</dbReference>
<dbReference type="EMBL" id="FOAT01000007">
    <property type="protein sequence ID" value="SEK88488.1"/>
    <property type="molecule type" value="Genomic_DNA"/>
</dbReference>
<dbReference type="PANTHER" id="PTHR33055:SF13">
    <property type="entry name" value="TRANSPOSASE"/>
    <property type="match status" value="1"/>
</dbReference>
<reference evidence="2 3" key="1">
    <citation type="submission" date="2016-10" db="EMBL/GenBank/DDBJ databases">
        <authorList>
            <person name="de Groot N.N."/>
        </authorList>
    </citation>
    <scope>NUCLEOTIDE SEQUENCE [LARGE SCALE GENOMIC DNA]</scope>
    <source>
        <strain evidence="2 3">KH2T6</strain>
    </source>
</reference>
<accession>A0A1H7KP20</accession>
<dbReference type="AlphaFoldDB" id="A0A1H7KP20"/>
<protein>
    <submittedName>
        <fullName evidence="2">Transposase</fullName>
    </submittedName>
</protein>
<dbReference type="RefSeq" id="WP_074833054.1">
    <property type="nucleotide sequence ID" value="NZ_FOAT01000007.1"/>
</dbReference>
<organism evidence="2 3">
    <name type="scientific">Ruminococcus albus</name>
    <dbReference type="NCBI Taxonomy" id="1264"/>
    <lineage>
        <taxon>Bacteria</taxon>
        <taxon>Bacillati</taxon>
        <taxon>Bacillota</taxon>
        <taxon>Clostridia</taxon>
        <taxon>Eubacteriales</taxon>
        <taxon>Oscillospiraceae</taxon>
        <taxon>Ruminococcus</taxon>
    </lineage>
</organism>
<evidence type="ECO:0000313" key="2">
    <source>
        <dbReference type="EMBL" id="SEK88488.1"/>
    </source>
</evidence>
<evidence type="ECO:0000259" key="1">
    <source>
        <dbReference type="Pfam" id="PF01548"/>
    </source>
</evidence>
<evidence type="ECO:0000313" key="3">
    <source>
        <dbReference type="Proteomes" id="UP000186015"/>
    </source>
</evidence>
<dbReference type="InterPro" id="IPR002525">
    <property type="entry name" value="Transp_IS110-like_N"/>
</dbReference>
<dbReference type="PANTHER" id="PTHR33055">
    <property type="entry name" value="TRANSPOSASE FOR INSERTION SEQUENCE ELEMENT IS1111A"/>
    <property type="match status" value="1"/>
</dbReference>
<dbReference type="GO" id="GO:0004803">
    <property type="term" value="F:transposase activity"/>
    <property type="evidence" value="ECO:0007669"/>
    <property type="project" value="InterPro"/>
</dbReference>
<gene>
    <name evidence="2" type="ORF">SAMN05216469_10739</name>
</gene>
<feature type="domain" description="Transposase IS110-like N-terminal" evidence="1">
    <location>
        <begin position="14"/>
        <end position="102"/>
    </location>
</feature>
<proteinExistence type="predicted"/>
<dbReference type="GO" id="GO:0006313">
    <property type="term" value="P:DNA transposition"/>
    <property type="evidence" value="ECO:0007669"/>
    <property type="project" value="InterPro"/>
</dbReference>
<dbReference type="Pfam" id="PF01548">
    <property type="entry name" value="DEDD_Tnp_IS110"/>
    <property type="match status" value="1"/>
</dbReference>
<dbReference type="GO" id="GO:0003677">
    <property type="term" value="F:DNA binding"/>
    <property type="evidence" value="ECO:0007669"/>
    <property type="project" value="InterPro"/>
</dbReference>
<dbReference type="OrthoDB" id="9811278at2"/>
<name>A0A1H7KP20_RUMAL</name>